<dbReference type="SUPFAM" id="SSF55008">
    <property type="entry name" value="HMA, heavy metal-associated domain"/>
    <property type="match status" value="1"/>
</dbReference>
<accession>A0A9D9EJ32</accession>
<evidence type="ECO:0000313" key="3">
    <source>
        <dbReference type="EMBL" id="MBO8447500.1"/>
    </source>
</evidence>
<reference evidence="3" key="2">
    <citation type="journal article" date="2021" name="PeerJ">
        <title>Extensive microbial diversity within the chicken gut microbiome revealed by metagenomics and culture.</title>
        <authorList>
            <person name="Gilroy R."/>
            <person name="Ravi A."/>
            <person name="Getino M."/>
            <person name="Pursley I."/>
            <person name="Horton D.L."/>
            <person name="Alikhan N.F."/>
            <person name="Baker D."/>
            <person name="Gharbi K."/>
            <person name="Hall N."/>
            <person name="Watson M."/>
            <person name="Adriaenssens E.M."/>
            <person name="Foster-Nyarko E."/>
            <person name="Jarju S."/>
            <person name="Secka A."/>
            <person name="Antonio M."/>
            <person name="Oren A."/>
            <person name="Chaudhuri R.R."/>
            <person name="La Ragione R."/>
            <person name="Hildebrand F."/>
            <person name="Pallen M.J."/>
        </authorList>
    </citation>
    <scope>NUCLEOTIDE SEQUENCE</scope>
    <source>
        <strain evidence="3">D3-1215</strain>
    </source>
</reference>
<organism evidence="3 4">
    <name type="scientific">Candidatus Enterocola intestinipullorum</name>
    <dbReference type="NCBI Taxonomy" id="2840783"/>
    <lineage>
        <taxon>Bacteria</taxon>
        <taxon>Pseudomonadati</taxon>
        <taxon>Bacteroidota</taxon>
        <taxon>Bacteroidia</taxon>
        <taxon>Bacteroidales</taxon>
        <taxon>Candidatus Enterocola</taxon>
    </lineage>
</organism>
<reference evidence="3" key="1">
    <citation type="submission" date="2020-10" db="EMBL/GenBank/DDBJ databases">
        <authorList>
            <person name="Gilroy R."/>
        </authorList>
    </citation>
    <scope>NUCLEOTIDE SEQUENCE</scope>
    <source>
        <strain evidence="3">D3-1215</strain>
    </source>
</reference>
<dbReference type="Proteomes" id="UP000823637">
    <property type="component" value="Unassembled WGS sequence"/>
</dbReference>
<name>A0A9D9EJ32_9BACT</name>
<dbReference type="Gene3D" id="3.30.70.100">
    <property type="match status" value="1"/>
</dbReference>
<evidence type="ECO:0000313" key="4">
    <source>
        <dbReference type="Proteomes" id="UP000823637"/>
    </source>
</evidence>
<dbReference type="Pfam" id="PF00403">
    <property type="entry name" value="HMA"/>
    <property type="match status" value="1"/>
</dbReference>
<dbReference type="InterPro" id="IPR036163">
    <property type="entry name" value="HMA_dom_sf"/>
</dbReference>
<proteinExistence type="predicted"/>
<feature type="domain" description="HMA" evidence="2">
    <location>
        <begin position="40"/>
        <end position="86"/>
    </location>
</feature>
<evidence type="ECO:0000256" key="1">
    <source>
        <dbReference type="SAM" id="SignalP"/>
    </source>
</evidence>
<dbReference type="GO" id="GO:0046872">
    <property type="term" value="F:metal ion binding"/>
    <property type="evidence" value="ECO:0007669"/>
    <property type="project" value="InterPro"/>
</dbReference>
<protein>
    <submittedName>
        <fullName evidence="3">Cation transporter</fullName>
    </submittedName>
</protein>
<dbReference type="InterPro" id="IPR006121">
    <property type="entry name" value="HMA_dom"/>
</dbReference>
<comment type="caution">
    <text evidence="3">The sequence shown here is derived from an EMBL/GenBank/DDBJ whole genome shotgun (WGS) entry which is preliminary data.</text>
</comment>
<gene>
    <name evidence="3" type="ORF">IAC32_07145</name>
</gene>
<sequence length="110" mass="11957">MKRLLFAILLFCAAMPIFPKNENTKLTATLLITYSADDIKAIKESLKEMGIKKAKTNLKAQTVKICFNADSLAVSDILNKLKEAGFVAIVAETGCIGSREGCLNAVHLLK</sequence>
<feature type="signal peptide" evidence="1">
    <location>
        <begin position="1"/>
        <end position="19"/>
    </location>
</feature>
<dbReference type="AlphaFoldDB" id="A0A9D9EJ32"/>
<dbReference type="EMBL" id="JADIMR010000105">
    <property type="protein sequence ID" value="MBO8447500.1"/>
    <property type="molecule type" value="Genomic_DNA"/>
</dbReference>
<evidence type="ECO:0000259" key="2">
    <source>
        <dbReference type="Pfam" id="PF00403"/>
    </source>
</evidence>
<feature type="chain" id="PRO_5038898708" evidence="1">
    <location>
        <begin position="20"/>
        <end position="110"/>
    </location>
</feature>
<keyword evidence="1" id="KW-0732">Signal</keyword>